<comment type="caution">
    <text evidence="8">The sequence shown here is derived from an EMBL/GenBank/DDBJ whole genome shotgun (WGS) entry which is preliminary data.</text>
</comment>
<dbReference type="PIRSF" id="PIRSF006648">
    <property type="entry name" value="DrrB"/>
    <property type="match status" value="1"/>
</dbReference>
<evidence type="ECO:0000313" key="9">
    <source>
        <dbReference type="Proteomes" id="UP000316628"/>
    </source>
</evidence>
<dbReference type="AlphaFoldDB" id="A0A543J4S5"/>
<comment type="similarity">
    <text evidence="6">Belongs to the ABC-2 integral membrane protein family.</text>
</comment>
<protein>
    <recommendedName>
        <fullName evidence="6">Transport permease protein</fullName>
    </recommendedName>
</protein>
<evidence type="ECO:0000256" key="4">
    <source>
        <dbReference type="ARBA" id="ARBA00023136"/>
    </source>
</evidence>
<keyword evidence="2 6" id="KW-0812">Transmembrane</keyword>
<dbReference type="PROSITE" id="PS51012">
    <property type="entry name" value="ABC_TM2"/>
    <property type="match status" value="1"/>
</dbReference>
<proteinExistence type="inferred from homology"/>
<dbReference type="PANTHER" id="PTHR43027:SF2">
    <property type="entry name" value="TRANSPORT PERMEASE PROTEIN"/>
    <property type="match status" value="1"/>
</dbReference>
<evidence type="ECO:0000256" key="2">
    <source>
        <dbReference type="ARBA" id="ARBA00022692"/>
    </source>
</evidence>
<keyword evidence="4 6" id="KW-0472">Membrane</keyword>
<evidence type="ECO:0000256" key="3">
    <source>
        <dbReference type="ARBA" id="ARBA00022989"/>
    </source>
</evidence>
<dbReference type="GO" id="GO:0046677">
    <property type="term" value="P:response to antibiotic"/>
    <property type="evidence" value="ECO:0007669"/>
    <property type="project" value="UniProtKB-KW"/>
</dbReference>
<evidence type="ECO:0000256" key="1">
    <source>
        <dbReference type="ARBA" id="ARBA00004141"/>
    </source>
</evidence>
<accession>A0A543J4S5</accession>
<evidence type="ECO:0000256" key="6">
    <source>
        <dbReference type="RuleBase" id="RU361157"/>
    </source>
</evidence>
<dbReference type="Pfam" id="PF01061">
    <property type="entry name" value="ABC2_membrane"/>
    <property type="match status" value="1"/>
</dbReference>
<feature type="transmembrane region" description="Helical" evidence="6">
    <location>
        <begin position="100"/>
        <end position="128"/>
    </location>
</feature>
<evidence type="ECO:0000259" key="7">
    <source>
        <dbReference type="PROSITE" id="PS51012"/>
    </source>
</evidence>
<organism evidence="8 9">
    <name type="scientific">Saccharothrix saharensis</name>
    <dbReference type="NCBI Taxonomy" id="571190"/>
    <lineage>
        <taxon>Bacteria</taxon>
        <taxon>Bacillati</taxon>
        <taxon>Actinomycetota</taxon>
        <taxon>Actinomycetes</taxon>
        <taxon>Pseudonocardiales</taxon>
        <taxon>Pseudonocardiaceae</taxon>
        <taxon>Saccharothrix</taxon>
    </lineage>
</organism>
<dbReference type="OrthoDB" id="3217868at2"/>
<keyword evidence="6" id="KW-1003">Cell membrane</keyword>
<dbReference type="GO" id="GO:0140359">
    <property type="term" value="F:ABC-type transporter activity"/>
    <property type="evidence" value="ECO:0007669"/>
    <property type="project" value="InterPro"/>
</dbReference>
<gene>
    <name evidence="8" type="ORF">FHX81_0081</name>
</gene>
<dbReference type="InterPro" id="IPR000412">
    <property type="entry name" value="ABC_2_transport"/>
</dbReference>
<keyword evidence="9" id="KW-1185">Reference proteome</keyword>
<dbReference type="GO" id="GO:0043190">
    <property type="term" value="C:ATP-binding cassette (ABC) transporter complex"/>
    <property type="evidence" value="ECO:0007669"/>
    <property type="project" value="InterPro"/>
</dbReference>
<dbReference type="InterPro" id="IPR047817">
    <property type="entry name" value="ABC2_TM_bact-type"/>
</dbReference>
<comment type="subcellular location">
    <subcellularLocation>
        <location evidence="6">Cell membrane</location>
        <topology evidence="6">Multi-pass membrane protein</topology>
    </subcellularLocation>
    <subcellularLocation>
        <location evidence="1">Membrane</location>
        <topology evidence="1">Multi-pass membrane protein</topology>
    </subcellularLocation>
</comment>
<feature type="transmembrane region" description="Helical" evidence="6">
    <location>
        <begin position="222"/>
        <end position="244"/>
    </location>
</feature>
<name>A0A543J4S5_9PSEU</name>
<keyword evidence="5" id="KW-0046">Antibiotic resistance</keyword>
<evidence type="ECO:0000313" key="8">
    <source>
        <dbReference type="EMBL" id="TQM77836.1"/>
    </source>
</evidence>
<dbReference type="Proteomes" id="UP000316628">
    <property type="component" value="Unassembled WGS sequence"/>
</dbReference>
<feature type="transmembrane region" description="Helical" evidence="6">
    <location>
        <begin position="166"/>
        <end position="186"/>
    </location>
</feature>
<keyword evidence="6" id="KW-0813">Transport</keyword>
<feature type="transmembrane region" description="Helical" evidence="6">
    <location>
        <begin position="140"/>
        <end position="159"/>
    </location>
</feature>
<feature type="transmembrane region" description="Helical" evidence="6">
    <location>
        <begin position="57"/>
        <end position="79"/>
    </location>
</feature>
<reference evidence="8 9" key="1">
    <citation type="submission" date="2019-06" db="EMBL/GenBank/DDBJ databases">
        <title>Sequencing the genomes of 1000 actinobacteria strains.</title>
        <authorList>
            <person name="Klenk H.-P."/>
        </authorList>
    </citation>
    <scope>NUCLEOTIDE SEQUENCE [LARGE SCALE GENOMIC DNA]</scope>
    <source>
        <strain evidence="8 9">DSM 45456</strain>
    </source>
</reference>
<feature type="transmembrane region" description="Helical" evidence="6">
    <location>
        <begin position="21"/>
        <end position="45"/>
    </location>
</feature>
<dbReference type="InterPro" id="IPR052902">
    <property type="entry name" value="ABC-2_transporter"/>
</dbReference>
<sequence length="247" mass="26216">MTGLARLTATESKLFFRSKPSVGYAIVVPIAVLLIFGLIPSFRAAKPEYDGLRLIDAYMPVLIGMVMVIVVLNLMPATLASYRERGILLRLSTTPMRPSLLLTAHMLVSLAVTVGTSVIMIVLGAVLFDTALLPGHVLGFLVPYALTATSMISIGLLIAARASSELAAFGAGFGLFFPLLFLAGLWTPGPLMPQWAHAIGEFTPLAAGVQAMEAAWLGEFPAGLPLAVLAGYTVVAGFAAVRLFRWE</sequence>
<dbReference type="EMBL" id="VFPP01000001">
    <property type="protein sequence ID" value="TQM77836.1"/>
    <property type="molecule type" value="Genomic_DNA"/>
</dbReference>
<keyword evidence="3 6" id="KW-1133">Transmembrane helix</keyword>
<dbReference type="RefSeq" id="WP_141974667.1">
    <property type="nucleotide sequence ID" value="NZ_VFPP01000001.1"/>
</dbReference>
<dbReference type="InterPro" id="IPR013525">
    <property type="entry name" value="ABC2_TM"/>
</dbReference>
<dbReference type="PANTHER" id="PTHR43027">
    <property type="entry name" value="DOXORUBICIN RESISTANCE ABC TRANSPORTER PERMEASE PROTEIN DRRC-RELATED"/>
    <property type="match status" value="1"/>
</dbReference>
<feature type="domain" description="ABC transmembrane type-2" evidence="7">
    <location>
        <begin position="20"/>
        <end position="247"/>
    </location>
</feature>
<evidence type="ECO:0000256" key="5">
    <source>
        <dbReference type="ARBA" id="ARBA00023251"/>
    </source>
</evidence>